<dbReference type="InterPro" id="IPR045518">
    <property type="entry name" value="2EXR"/>
</dbReference>
<reference evidence="2 3" key="1">
    <citation type="journal article" date="2015" name="Mol. Plant Microbe Interact.">
        <title>Genome, transcriptome, and functional analyses of Penicillium expansum provide new insights into secondary metabolism and pathogenicity.</title>
        <authorList>
            <person name="Ballester A.R."/>
            <person name="Marcet-Houben M."/>
            <person name="Levin E."/>
            <person name="Sela N."/>
            <person name="Selma-Lazaro C."/>
            <person name="Carmona L."/>
            <person name="Wisniewski M."/>
            <person name="Droby S."/>
            <person name="Gonzalez-Candelas L."/>
            <person name="Gabaldon T."/>
        </authorList>
    </citation>
    <scope>NUCLEOTIDE SEQUENCE [LARGE SCALE GENOMIC DNA]</scope>
    <source>
        <strain evidence="2 3">PHI-1</strain>
    </source>
</reference>
<dbReference type="EMBL" id="JQGA01000771">
    <property type="protein sequence ID" value="KGO73809.1"/>
    <property type="molecule type" value="Genomic_DNA"/>
</dbReference>
<proteinExistence type="predicted"/>
<sequence>MDTSDCAVSAAGSQIFHPFPRLPPELRLLIWHEALPERDAPALTPYRNGCWVPTSRLIENASSSLSQTVKWEFNHQLLDQIRVKIPLADVNYEARDFAIKWARNQGIKEVFCEDRQCSIFLRPFDPMRDVMWIGDDVFDLFIHECRGTHILALPTTNIPLLIKIRHFALSIHSLMKEQQSELVSYTLTHFRGDVGMYIIVDEHPDFHGGRTKIQPRWELCDTLEGEAMVWDRRNKRFTRDLGARLFGEDSYSYDQVLESSKSFVRLLEHNITNVNLEIRAARAMRM</sequence>
<dbReference type="OrthoDB" id="3546385at2759"/>
<keyword evidence="3" id="KW-1185">Reference proteome</keyword>
<dbReference type="HOGENOM" id="CLU_082780_0_0_1"/>
<evidence type="ECO:0000313" key="3">
    <source>
        <dbReference type="Proteomes" id="UP000030104"/>
    </source>
</evidence>
<dbReference type="Pfam" id="PF20150">
    <property type="entry name" value="2EXR"/>
    <property type="match status" value="1"/>
</dbReference>
<protein>
    <recommendedName>
        <fullName evidence="1">2EXR domain-containing protein</fullName>
    </recommendedName>
</protein>
<organism evidence="2 3">
    <name type="scientific">Penicillium italicum</name>
    <name type="common">Blue mold</name>
    <dbReference type="NCBI Taxonomy" id="40296"/>
    <lineage>
        <taxon>Eukaryota</taxon>
        <taxon>Fungi</taxon>
        <taxon>Dikarya</taxon>
        <taxon>Ascomycota</taxon>
        <taxon>Pezizomycotina</taxon>
        <taxon>Eurotiomycetes</taxon>
        <taxon>Eurotiomycetidae</taxon>
        <taxon>Eurotiales</taxon>
        <taxon>Aspergillaceae</taxon>
        <taxon>Penicillium</taxon>
    </lineage>
</organism>
<evidence type="ECO:0000313" key="2">
    <source>
        <dbReference type="EMBL" id="KGO73809.1"/>
    </source>
</evidence>
<dbReference type="STRING" id="40296.A0A0A2L1B9"/>
<comment type="caution">
    <text evidence="2">The sequence shown here is derived from an EMBL/GenBank/DDBJ whole genome shotgun (WGS) entry which is preliminary data.</text>
</comment>
<gene>
    <name evidence="2" type="ORF">PITC_035250</name>
</gene>
<dbReference type="Proteomes" id="UP000030104">
    <property type="component" value="Unassembled WGS sequence"/>
</dbReference>
<evidence type="ECO:0000259" key="1">
    <source>
        <dbReference type="Pfam" id="PF20150"/>
    </source>
</evidence>
<name>A0A0A2L1B9_PENIT</name>
<dbReference type="OMA" id="CHEFRHD"/>
<dbReference type="AlphaFoldDB" id="A0A0A2L1B9"/>
<dbReference type="PhylomeDB" id="A0A0A2L1B9"/>
<accession>A0A0A2L1B9</accession>
<feature type="domain" description="2EXR" evidence="1">
    <location>
        <begin position="16"/>
        <end position="130"/>
    </location>
</feature>